<dbReference type="InterPro" id="IPR036898">
    <property type="entry name" value="RNA_pol_Rpb7-like_N_sf"/>
</dbReference>
<accession>A0ABR1GC44</accession>
<feature type="domain" description="RNA polymerase III subunit Rpc25" evidence="8">
    <location>
        <begin position="83"/>
        <end position="231"/>
    </location>
</feature>
<dbReference type="PANTHER" id="PTHR12709">
    <property type="entry name" value="DNA-DIRECTED RNA POLYMERASE II, III"/>
    <property type="match status" value="1"/>
</dbReference>
<dbReference type="InterPro" id="IPR012340">
    <property type="entry name" value="NA-bd_OB-fold"/>
</dbReference>
<keyword evidence="3 9" id="KW-0240">DNA-directed RNA polymerase</keyword>
<dbReference type="InterPro" id="IPR005576">
    <property type="entry name" value="Rpb7-like_N"/>
</dbReference>
<sequence>MFVLAEMQDTVRVAPGAFGKPTTDIVKAEVDAKYAARVVNDVGLCVCCRDVLDVGDGLVYPLDGGATYKATFSLLVFRPFVGEIATATIVASGPEGVRASLGFFEDVNIPSKFLPTPAYYDKDSNIWTWRPDLGDDEDGGGGDDACFHLDVGLELRFRVAAINFTRVSKHKRGLQATTSTIEVPGASAAAAPGNVRQRSSSVDLDASAPLPSAMEITGSINEDGLGPTTWWPDDEPMDET</sequence>
<dbReference type="Pfam" id="PF03876">
    <property type="entry name" value="SHS2_Rpb7-N"/>
    <property type="match status" value="1"/>
</dbReference>
<evidence type="ECO:0000256" key="2">
    <source>
        <dbReference type="ARBA" id="ARBA00009307"/>
    </source>
</evidence>
<evidence type="ECO:0000259" key="8">
    <source>
        <dbReference type="Pfam" id="PF08292"/>
    </source>
</evidence>
<comment type="caution">
    <text evidence="9">The sequence shown here is derived from an EMBL/GenBank/DDBJ whole genome shotgun (WGS) entry which is preliminary data.</text>
</comment>
<evidence type="ECO:0000256" key="5">
    <source>
        <dbReference type="ARBA" id="ARBA00023242"/>
    </source>
</evidence>
<evidence type="ECO:0000256" key="3">
    <source>
        <dbReference type="ARBA" id="ARBA00022478"/>
    </source>
</evidence>
<dbReference type="SUPFAM" id="SSF88798">
    <property type="entry name" value="N-terminal, heterodimerisation domain of RBP7 (RpoE)"/>
    <property type="match status" value="1"/>
</dbReference>
<feature type="domain" description="RNA polymerase Rpb7-like N-terminal" evidence="7">
    <location>
        <begin position="9"/>
        <end position="64"/>
    </location>
</feature>
<dbReference type="EMBL" id="JBBJCI010000034">
    <property type="protein sequence ID" value="KAK7253641.1"/>
    <property type="molecule type" value="Genomic_DNA"/>
</dbReference>
<evidence type="ECO:0000256" key="1">
    <source>
        <dbReference type="ARBA" id="ARBA00004123"/>
    </source>
</evidence>
<dbReference type="Pfam" id="PF08292">
    <property type="entry name" value="RNA_pol_Rbc25"/>
    <property type="match status" value="1"/>
</dbReference>
<feature type="region of interest" description="Disordered" evidence="6">
    <location>
        <begin position="217"/>
        <end position="240"/>
    </location>
</feature>
<organism evidence="9 10">
    <name type="scientific">Aureococcus anophagefferens</name>
    <name type="common">Harmful bloom alga</name>
    <dbReference type="NCBI Taxonomy" id="44056"/>
    <lineage>
        <taxon>Eukaryota</taxon>
        <taxon>Sar</taxon>
        <taxon>Stramenopiles</taxon>
        <taxon>Ochrophyta</taxon>
        <taxon>Pelagophyceae</taxon>
        <taxon>Pelagomonadales</taxon>
        <taxon>Pelagomonadaceae</taxon>
        <taxon>Aureococcus</taxon>
    </lineage>
</organism>
<keyword evidence="10" id="KW-1185">Reference proteome</keyword>
<evidence type="ECO:0000259" key="7">
    <source>
        <dbReference type="Pfam" id="PF03876"/>
    </source>
</evidence>
<name>A0ABR1GC44_AURAN</name>
<dbReference type="GO" id="GO:0000428">
    <property type="term" value="C:DNA-directed RNA polymerase complex"/>
    <property type="evidence" value="ECO:0007669"/>
    <property type="project" value="UniProtKB-KW"/>
</dbReference>
<dbReference type="Proteomes" id="UP001363151">
    <property type="component" value="Unassembled WGS sequence"/>
</dbReference>
<keyword evidence="4" id="KW-0804">Transcription</keyword>
<dbReference type="Gene3D" id="2.40.50.140">
    <property type="entry name" value="Nucleic acid-binding proteins"/>
    <property type="match status" value="1"/>
</dbReference>
<proteinExistence type="inferred from homology"/>
<comment type="subcellular location">
    <subcellularLocation>
        <location evidence="1">Nucleus</location>
    </subcellularLocation>
</comment>
<evidence type="ECO:0000313" key="9">
    <source>
        <dbReference type="EMBL" id="KAK7253641.1"/>
    </source>
</evidence>
<protein>
    <submittedName>
        <fullName evidence="9">DNA-directed RNA polymerase III subunit</fullName>
    </submittedName>
</protein>
<dbReference type="PANTHER" id="PTHR12709:SF1">
    <property type="entry name" value="DNA-DIRECTED RNA POLYMERASE III SUBUNIT RPC8"/>
    <property type="match status" value="1"/>
</dbReference>
<dbReference type="SUPFAM" id="SSF50249">
    <property type="entry name" value="Nucleic acid-binding proteins"/>
    <property type="match status" value="1"/>
</dbReference>
<dbReference type="InterPro" id="IPR045113">
    <property type="entry name" value="Rpb7-like"/>
</dbReference>
<dbReference type="CDD" id="cd04330">
    <property type="entry name" value="RNAP_III_Rpc25_N"/>
    <property type="match status" value="1"/>
</dbReference>
<comment type="similarity">
    <text evidence="2">Belongs to the eukaryotic RPB7/RPC8 RNA polymerase subunit family.</text>
</comment>
<evidence type="ECO:0000313" key="10">
    <source>
        <dbReference type="Proteomes" id="UP001363151"/>
    </source>
</evidence>
<evidence type="ECO:0000256" key="4">
    <source>
        <dbReference type="ARBA" id="ARBA00023163"/>
    </source>
</evidence>
<keyword evidence="5" id="KW-0539">Nucleus</keyword>
<dbReference type="Gene3D" id="3.30.1490.120">
    <property type="entry name" value="RNA polymerase Rpb7-like, N-terminal domain"/>
    <property type="match status" value="1"/>
</dbReference>
<dbReference type="InterPro" id="IPR013238">
    <property type="entry name" value="RNA_pol_III_Rbc25"/>
</dbReference>
<evidence type="ECO:0000256" key="6">
    <source>
        <dbReference type="SAM" id="MobiDB-lite"/>
    </source>
</evidence>
<reference evidence="9 10" key="1">
    <citation type="submission" date="2024-03" db="EMBL/GenBank/DDBJ databases">
        <title>Aureococcus anophagefferens CCMP1851 and Kratosvirus quantuckense: Draft genome of a second virus-susceptible host strain in the model system.</title>
        <authorList>
            <person name="Chase E."/>
            <person name="Truchon A.R."/>
            <person name="Schepens W."/>
            <person name="Wilhelm S.W."/>
        </authorList>
    </citation>
    <scope>NUCLEOTIDE SEQUENCE [LARGE SCALE GENOMIC DNA]</scope>
    <source>
        <strain evidence="9 10">CCMP1851</strain>
    </source>
</reference>
<gene>
    <name evidence="9" type="primary">RPC25</name>
    <name evidence="9" type="ORF">SO694_00002123</name>
</gene>